<evidence type="ECO:0000256" key="4">
    <source>
        <dbReference type="ARBA" id="ARBA00004659"/>
    </source>
</evidence>
<evidence type="ECO:0000256" key="2">
    <source>
        <dbReference type="ARBA" id="ARBA00003968"/>
    </source>
</evidence>
<dbReference type="GO" id="GO:0016208">
    <property type="term" value="F:AMP binding"/>
    <property type="evidence" value="ECO:0007669"/>
    <property type="project" value="TreeGrafter"/>
</dbReference>
<comment type="pathway">
    <text evidence="4 12">Purine metabolism; AMP biosynthesis via salvage pathway; AMP from adenine: step 1/1.</text>
</comment>
<dbReference type="NCBIfam" id="NF002636">
    <property type="entry name" value="PRK02304.1-5"/>
    <property type="match status" value="1"/>
</dbReference>
<dbReference type="CDD" id="cd06223">
    <property type="entry name" value="PRTases_typeI"/>
    <property type="match status" value="1"/>
</dbReference>
<dbReference type="Pfam" id="PF00156">
    <property type="entry name" value="Pribosyltran"/>
    <property type="match status" value="1"/>
</dbReference>
<dbReference type="AlphaFoldDB" id="A0A4Q2JZW7"/>
<protein>
    <recommendedName>
        <fullName evidence="7 12">Adenine phosphoribosyltransferase</fullName>
        <shortName evidence="12">APRT</shortName>
        <ecNumber evidence="7 12">2.4.2.7</ecNumber>
    </recommendedName>
</protein>
<keyword evidence="11 12" id="KW-0660">Purine salvage</keyword>
<evidence type="ECO:0000256" key="6">
    <source>
        <dbReference type="ARBA" id="ARBA00011738"/>
    </source>
</evidence>
<dbReference type="NCBIfam" id="NF002634">
    <property type="entry name" value="PRK02304.1-3"/>
    <property type="match status" value="1"/>
</dbReference>
<dbReference type="EC" id="2.4.2.7" evidence="7 12"/>
<organism evidence="14 15">
    <name type="scientific">Senegalimassilia faecalis</name>
    <dbReference type="NCBI Taxonomy" id="2509433"/>
    <lineage>
        <taxon>Bacteria</taxon>
        <taxon>Bacillati</taxon>
        <taxon>Actinomycetota</taxon>
        <taxon>Coriobacteriia</taxon>
        <taxon>Coriobacteriales</taxon>
        <taxon>Coriobacteriaceae</taxon>
        <taxon>Senegalimassilia</taxon>
    </lineage>
</organism>
<keyword evidence="10 12" id="KW-0808">Transferase</keyword>
<evidence type="ECO:0000256" key="7">
    <source>
        <dbReference type="ARBA" id="ARBA00011893"/>
    </source>
</evidence>
<proteinExistence type="inferred from homology"/>
<evidence type="ECO:0000256" key="5">
    <source>
        <dbReference type="ARBA" id="ARBA00008391"/>
    </source>
</evidence>
<evidence type="ECO:0000256" key="1">
    <source>
        <dbReference type="ARBA" id="ARBA00000868"/>
    </source>
</evidence>
<comment type="catalytic activity">
    <reaction evidence="1 12">
        <text>AMP + diphosphate = 5-phospho-alpha-D-ribose 1-diphosphate + adenine</text>
        <dbReference type="Rhea" id="RHEA:16609"/>
        <dbReference type="ChEBI" id="CHEBI:16708"/>
        <dbReference type="ChEBI" id="CHEBI:33019"/>
        <dbReference type="ChEBI" id="CHEBI:58017"/>
        <dbReference type="ChEBI" id="CHEBI:456215"/>
        <dbReference type="EC" id="2.4.2.7"/>
    </reaction>
</comment>
<dbReference type="GO" id="GO:0006168">
    <property type="term" value="P:adenine salvage"/>
    <property type="evidence" value="ECO:0007669"/>
    <property type="project" value="InterPro"/>
</dbReference>
<dbReference type="GO" id="GO:0003999">
    <property type="term" value="F:adenine phosphoribosyltransferase activity"/>
    <property type="evidence" value="ECO:0007669"/>
    <property type="project" value="UniProtKB-UniRule"/>
</dbReference>
<evidence type="ECO:0000313" key="15">
    <source>
        <dbReference type="Proteomes" id="UP000293345"/>
    </source>
</evidence>
<evidence type="ECO:0000259" key="13">
    <source>
        <dbReference type="Pfam" id="PF00156"/>
    </source>
</evidence>
<dbReference type="InterPro" id="IPR005764">
    <property type="entry name" value="Ade_phspho_trans"/>
</dbReference>
<gene>
    <name evidence="12" type="primary">apt</name>
    <name evidence="14" type="ORF">ET524_09415</name>
</gene>
<dbReference type="HAMAP" id="MF_00004">
    <property type="entry name" value="Aden_phosphoribosyltr"/>
    <property type="match status" value="1"/>
</dbReference>
<dbReference type="GO" id="GO:0006166">
    <property type="term" value="P:purine ribonucleoside salvage"/>
    <property type="evidence" value="ECO:0007669"/>
    <property type="project" value="UniProtKB-UniRule"/>
</dbReference>
<evidence type="ECO:0000313" key="14">
    <source>
        <dbReference type="EMBL" id="RXZ54675.1"/>
    </source>
</evidence>
<dbReference type="EMBL" id="SDPW01000001">
    <property type="protein sequence ID" value="RXZ54675.1"/>
    <property type="molecule type" value="Genomic_DNA"/>
</dbReference>
<dbReference type="GO" id="GO:0005737">
    <property type="term" value="C:cytoplasm"/>
    <property type="evidence" value="ECO:0007669"/>
    <property type="project" value="UniProtKB-SubCell"/>
</dbReference>
<feature type="domain" description="Phosphoribosyltransferase" evidence="13">
    <location>
        <begin position="28"/>
        <end position="151"/>
    </location>
</feature>
<keyword evidence="9 12" id="KW-0328">Glycosyltransferase</keyword>
<comment type="subunit">
    <text evidence="6 12">Homodimer.</text>
</comment>
<comment type="caution">
    <text evidence="14">The sequence shown here is derived from an EMBL/GenBank/DDBJ whole genome shotgun (WGS) entry which is preliminary data.</text>
</comment>
<comment type="function">
    <text evidence="2 12">Catalyzes a salvage reaction resulting in the formation of AMP, that is energically less costly than de novo synthesis.</text>
</comment>
<evidence type="ECO:0000256" key="8">
    <source>
        <dbReference type="ARBA" id="ARBA00022490"/>
    </source>
</evidence>
<dbReference type="PANTHER" id="PTHR32315:SF3">
    <property type="entry name" value="ADENINE PHOSPHORIBOSYLTRANSFERASE"/>
    <property type="match status" value="1"/>
</dbReference>
<dbReference type="PANTHER" id="PTHR32315">
    <property type="entry name" value="ADENINE PHOSPHORIBOSYLTRANSFERASE"/>
    <property type="match status" value="1"/>
</dbReference>
<dbReference type="SUPFAM" id="SSF53271">
    <property type="entry name" value="PRTase-like"/>
    <property type="match status" value="1"/>
</dbReference>
<dbReference type="RefSeq" id="WP_129425287.1">
    <property type="nucleotide sequence ID" value="NZ_SDPW01000001.1"/>
</dbReference>
<evidence type="ECO:0000256" key="11">
    <source>
        <dbReference type="ARBA" id="ARBA00022726"/>
    </source>
</evidence>
<evidence type="ECO:0000256" key="12">
    <source>
        <dbReference type="HAMAP-Rule" id="MF_00004"/>
    </source>
</evidence>
<comment type="subcellular location">
    <subcellularLocation>
        <location evidence="3 12">Cytoplasm</location>
    </subcellularLocation>
</comment>
<dbReference type="NCBIfam" id="TIGR01090">
    <property type="entry name" value="apt"/>
    <property type="match status" value="1"/>
</dbReference>
<dbReference type="InterPro" id="IPR000836">
    <property type="entry name" value="PRTase_dom"/>
</dbReference>
<accession>A0A4Q2JZW7</accession>
<dbReference type="Proteomes" id="UP000293345">
    <property type="component" value="Unassembled WGS sequence"/>
</dbReference>
<name>A0A4Q2JZW7_9ACTN</name>
<comment type="similarity">
    <text evidence="5 12">Belongs to the purine/pyrimidine phosphoribosyltransferase family.</text>
</comment>
<evidence type="ECO:0000256" key="9">
    <source>
        <dbReference type="ARBA" id="ARBA00022676"/>
    </source>
</evidence>
<dbReference type="InterPro" id="IPR029057">
    <property type="entry name" value="PRTase-like"/>
</dbReference>
<dbReference type="GO" id="GO:0002055">
    <property type="term" value="F:adenine binding"/>
    <property type="evidence" value="ECO:0007669"/>
    <property type="project" value="TreeGrafter"/>
</dbReference>
<sequence>MASFDFEGHITDIVDYPKPGVVFKDITTLLKDPDGFAATIDAIADHFAEAGVTKVVGAEARGFMIGAPVAYRLHAGFVPARKPGKLPREVRSASYELEYGTDELQIHVDAIGPDDVVLIVDDLVATGGTAEAQVKLIEQFGAKVAGLGFLMELAFLNPRETIAKVTDAEVFSLVKVS</sequence>
<keyword evidence="15" id="KW-1185">Reference proteome</keyword>
<dbReference type="InterPro" id="IPR050054">
    <property type="entry name" value="UPRTase/APRTase"/>
</dbReference>
<dbReference type="Gene3D" id="3.40.50.2020">
    <property type="match status" value="1"/>
</dbReference>
<keyword evidence="8 12" id="KW-0963">Cytoplasm</keyword>
<evidence type="ECO:0000256" key="10">
    <source>
        <dbReference type="ARBA" id="ARBA00022679"/>
    </source>
</evidence>
<dbReference type="OrthoDB" id="9803963at2"/>
<dbReference type="GO" id="GO:0044209">
    <property type="term" value="P:AMP salvage"/>
    <property type="evidence" value="ECO:0007669"/>
    <property type="project" value="UniProtKB-UniRule"/>
</dbReference>
<evidence type="ECO:0000256" key="3">
    <source>
        <dbReference type="ARBA" id="ARBA00004496"/>
    </source>
</evidence>
<dbReference type="FunFam" id="3.40.50.2020:FF:000004">
    <property type="entry name" value="Adenine phosphoribosyltransferase"/>
    <property type="match status" value="1"/>
</dbReference>
<reference evidence="14 15" key="1">
    <citation type="submission" date="2019-01" db="EMBL/GenBank/DDBJ databases">
        <title>Senegalimassilia sp. nov. KGMB04484 isolated human feces.</title>
        <authorList>
            <person name="Han K.-I."/>
            <person name="Kim J.-S."/>
            <person name="Lee K.C."/>
            <person name="Suh M.K."/>
            <person name="Eom M.K."/>
            <person name="Lee J.H."/>
            <person name="Park S.-H."/>
            <person name="Kang S.W."/>
            <person name="Park J.-E."/>
            <person name="Oh B.S."/>
            <person name="Yu S.Y."/>
            <person name="Choi S.-H."/>
            <person name="Lee D.H."/>
            <person name="Yoon H."/>
            <person name="Kim B.-Y."/>
            <person name="Lee J.H."/>
            <person name="Lee J.-S."/>
        </authorList>
    </citation>
    <scope>NUCLEOTIDE SEQUENCE [LARGE SCALE GENOMIC DNA]</scope>
    <source>
        <strain evidence="14 15">KGMB04484</strain>
    </source>
</reference>
<dbReference type="UniPathway" id="UPA00588">
    <property type="reaction ID" value="UER00646"/>
</dbReference>